<accession>A0A6A5GIX5</accession>
<dbReference type="GeneID" id="9807882"/>
<dbReference type="InterPro" id="IPR002900">
    <property type="entry name" value="DUF38/FTH_CAE_spp"/>
</dbReference>
<dbReference type="SMART" id="SM00256">
    <property type="entry name" value="FBOX"/>
    <property type="match status" value="1"/>
</dbReference>
<dbReference type="PANTHER" id="PTHR23015">
    <property type="entry name" value="UNCHARACTERIZED C.ELEGANS PROTEIN"/>
    <property type="match status" value="1"/>
</dbReference>
<dbReference type="PROSITE" id="PS50181">
    <property type="entry name" value="FBOX"/>
    <property type="match status" value="1"/>
</dbReference>
<dbReference type="InterPro" id="IPR041426">
    <property type="entry name" value="Mos1_HTH"/>
</dbReference>
<dbReference type="InterPro" id="IPR001810">
    <property type="entry name" value="F-box_dom"/>
</dbReference>
<name>A0A6A5GIX5_CAERE</name>
<comment type="caution">
    <text evidence="2">The sequence shown here is derived from an EMBL/GenBank/DDBJ whole genome shotgun (WGS) entry which is preliminary data.</text>
</comment>
<protein>
    <recommendedName>
        <fullName evidence="1">F-box domain-containing protein</fullName>
    </recommendedName>
</protein>
<dbReference type="AlphaFoldDB" id="A0A6A5GIX5"/>
<dbReference type="Pfam" id="PF01827">
    <property type="entry name" value="FTH"/>
    <property type="match status" value="1"/>
</dbReference>
<evidence type="ECO:0000313" key="3">
    <source>
        <dbReference type="Proteomes" id="UP000483820"/>
    </source>
</evidence>
<sequence>MHKISTDLLKNNVNYLKSCIIYEVLSKKPIFECYRHFCKRNGDDAMSYSDFEYYYYRFYSGEVNFEHERRIDSKDKTLSELPLEMLGMITGYLEPVERAHLRSMSRKFRAADETEVLYHDQVRVKYTPSSLVLHVDEKKFLYDIDEENGEFVGNSPIDPFNCFVQALRHPKLQLGALFLDMSGQVPLEKRKKLLECLPPSLHVKIVLIDASSDETFKIVTSLKQGALERIAVMGCPVKLANVFETEQFKQATYTNVGCEKVRTKDIPNFYNLRYFHIQVTSLTLNQFKNLWDNLTKNPSFQLCRVKATVFRRSELAAGLGLHGQENLNEKGNIIHRHPIPNSMDYLEIEIKNDGLLIRRNN</sequence>
<dbReference type="KEGG" id="crq:GCK72_021717"/>
<dbReference type="GO" id="GO:0045087">
    <property type="term" value="P:innate immune response"/>
    <property type="evidence" value="ECO:0007669"/>
    <property type="project" value="TreeGrafter"/>
</dbReference>
<dbReference type="CTD" id="9807882"/>
<dbReference type="EMBL" id="WUAV01000005">
    <property type="protein sequence ID" value="KAF1755148.1"/>
    <property type="molecule type" value="Genomic_DNA"/>
</dbReference>
<reference evidence="2 3" key="1">
    <citation type="submission" date="2019-12" db="EMBL/GenBank/DDBJ databases">
        <title>Chromosome-level assembly of the Caenorhabditis remanei genome.</title>
        <authorList>
            <person name="Teterina A.A."/>
            <person name="Willis J.H."/>
            <person name="Phillips P.C."/>
        </authorList>
    </citation>
    <scope>NUCLEOTIDE SEQUENCE [LARGE SCALE GENOMIC DNA]</scope>
    <source>
        <strain evidence="2 3">PX506</strain>
        <tissue evidence="2">Whole organism</tissue>
    </source>
</reference>
<evidence type="ECO:0000313" key="2">
    <source>
        <dbReference type="EMBL" id="KAF1755148.1"/>
    </source>
</evidence>
<dbReference type="InterPro" id="IPR040161">
    <property type="entry name" value="FB224"/>
</dbReference>
<dbReference type="Pfam" id="PF17906">
    <property type="entry name" value="HTH_48"/>
    <property type="match status" value="1"/>
</dbReference>
<feature type="domain" description="F-box" evidence="1">
    <location>
        <begin position="75"/>
        <end position="121"/>
    </location>
</feature>
<dbReference type="Pfam" id="PF00646">
    <property type="entry name" value="F-box"/>
    <property type="match status" value="1"/>
</dbReference>
<evidence type="ECO:0000259" key="1">
    <source>
        <dbReference type="PROSITE" id="PS50181"/>
    </source>
</evidence>
<dbReference type="PANTHER" id="PTHR23015:SF4">
    <property type="entry name" value="DUF38 DOMAIN-CONTAINING PROTEIN-RELATED"/>
    <property type="match status" value="1"/>
</dbReference>
<organism evidence="2 3">
    <name type="scientific">Caenorhabditis remanei</name>
    <name type="common">Caenorhabditis vulgaris</name>
    <dbReference type="NCBI Taxonomy" id="31234"/>
    <lineage>
        <taxon>Eukaryota</taxon>
        <taxon>Metazoa</taxon>
        <taxon>Ecdysozoa</taxon>
        <taxon>Nematoda</taxon>
        <taxon>Chromadorea</taxon>
        <taxon>Rhabditida</taxon>
        <taxon>Rhabditina</taxon>
        <taxon>Rhabditomorpha</taxon>
        <taxon>Rhabditoidea</taxon>
        <taxon>Rhabditidae</taxon>
        <taxon>Peloderinae</taxon>
        <taxon>Caenorhabditis</taxon>
    </lineage>
</organism>
<proteinExistence type="predicted"/>
<gene>
    <name evidence="2" type="ORF">GCK72_021717</name>
</gene>
<dbReference type="Proteomes" id="UP000483820">
    <property type="component" value="Chromosome V"/>
</dbReference>
<dbReference type="RefSeq" id="XP_003095389.2">
    <property type="nucleotide sequence ID" value="XM_003095341.2"/>
</dbReference>